<reference evidence="1" key="1">
    <citation type="submission" date="2023-10" db="EMBL/GenBank/DDBJ databases">
        <title>Genome assemblies of two species of porcelain crab, Petrolisthes cinctipes and Petrolisthes manimaculis (Anomura: Porcellanidae).</title>
        <authorList>
            <person name="Angst P."/>
        </authorList>
    </citation>
    <scope>NUCLEOTIDE SEQUENCE</scope>
    <source>
        <strain evidence="1">PB745_01</strain>
        <tissue evidence="1">Gill</tissue>
    </source>
</reference>
<evidence type="ECO:0000313" key="1">
    <source>
        <dbReference type="EMBL" id="KAK3863578.1"/>
    </source>
</evidence>
<dbReference type="EMBL" id="JAWQEG010003990">
    <property type="protein sequence ID" value="KAK3863578.1"/>
    <property type="molecule type" value="Genomic_DNA"/>
</dbReference>
<accession>A0AAE1EXX0</accession>
<sequence>MKEELGEWNGKDEEDIIIRADTTLPFTQILTPREADPPEGVCATHTQVTSQKTPDPLPSLTPPLQVTRTLKAHIHPFLHLHHLTITNGLIVGKNAPRD</sequence>
<dbReference type="Proteomes" id="UP001286313">
    <property type="component" value="Unassembled WGS sequence"/>
</dbReference>
<name>A0AAE1EXX0_PETCI</name>
<dbReference type="AlphaFoldDB" id="A0AAE1EXX0"/>
<evidence type="ECO:0000313" key="3">
    <source>
        <dbReference type="Proteomes" id="UP001286313"/>
    </source>
</evidence>
<evidence type="ECO:0000313" key="2">
    <source>
        <dbReference type="EMBL" id="KAK3896256.1"/>
    </source>
</evidence>
<protein>
    <submittedName>
        <fullName evidence="1">Uncharacterized protein</fullName>
    </submittedName>
</protein>
<dbReference type="EMBL" id="JAWQEG010000005">
    <property type="protein sequence ID" value="KAK3896256.1"/>
    <property type="molecule type" value="Genomic_DNA"/>
</dbReference>
<organism evidence="1 3">
    <name type="scientific">Petrolisthes cinctipes</name>
    <name type="common">Flat porcelain crab</name>
    <dbReference type="NCBI Taxonomy" id="88211"/>
    <lineage>
        <taxon>Eukaryota</taxon>
        <taxon>Metazoa</taxon>
        <taxon>Ecdysozoa</taxon>
        <taxon>Arthropoda</taxon>
        <taxon>Crustacea</taxon>
        <taxon>Multicrustacea</taxon>
        <taxon>Malacostraca</taxon>
        <taxon>Eumalacostraca</taxon>
        <taxon>Eucarida</taxon>
        <taxon>Decapoda</taxon>
        <taxon>Pleocyemata</taxon>
        <taxon>Anomura</taxon>
        <taxon>Galatheoidea</taxon>
        <taxon>Porcellanidae</taxon>
        <taxon>Petrolisthes</taxon>
    </lineage>
</organism>
<comment type="caution">
    <text evidence="1">The sequence shown here is derived from an EMBL/GenBank/DDBJ whole genome shotgun (WGS) entry which is preliminary data.</text>
</comment>
<gene>
    <name evidence="2" type="ORF">Pcinc_000077</name>
    <name evidence="1" type="ORF">Pcinc_030674</name>
</gene>
<keyword evidence="3" id="KW-1185">Reference proteome</keyword>
<proteinExistence type="predicted"/>